<protein>
    <submittedName>
        <fullName evidence="1">DUF4225 domain-containing protein</fullName>
    </submittedName>
</protein>
<dbReference type="Pfam" id="PF13988">
    <property type="entry name" value="DUF4225"/>
    <property type="match status" value="1"/>
</dbReference>
<name>A0ABT2E0R6_9ENTR</name>
<comment type="caution">
    <text evidence="1">The sequence shown here is derived from an EMBL/GenBank/DDBJ whole genome shotgun (WGS) entry which is preliminary data.</text>
</comment>
<gene>
    <name evidence="1" type="ORF">MUU47_05670</name>
</gene>
<sequence length="279" mass="32261">MGTSAIAHLKYDLDNYVLDLQRTATLASSYFIENYQIRREYLRDIDEFIRDINRRFRNTFDINERMRIIAEARAESEMARREYQILRQGNYTKYIITEIFEDQGLIKYAKITGGVVVGGAQALGGISIYNAGKRLHLRRMKSIGITLIAHGANNIFESITPLLYEHQETGPLRDLYRFAAKQLGYENYNGDFAYSMVDFSITAYSAYKGLIIKESPLRIASRGLLEKPGTGKLFHYIRQDSITKWENKNTIMKIFQTGSSIKTFKATFYDDGYKYDESE</sequence>
<dbReference type="Proteomes" id="UP001205357">
    <property type="component" value="Unassembled WGS sequence"/>
</dbReference>
<evidence type="ECO:0000313" key="1">
    <source>
        <dbReference type="EMBL" id="MCS2160617.1"/>
    </source>
</evidence>
<reference evidence="1 2" key="1">
    <citation type="submission" date="2022-04" db="EMBL/GenBank/DDBJ databases">
        <title>Proposal of a three novel species of Scandinavium, Scandinavium hiltneri, Scandinavium manionii, Scandinavium tedordense.</title>
        <authorList>
            <person name="Maddock D.W."/>
            <person name="Brady C.L."/>
            <person name="Denman S."/>
            <person name="Arnold D."/>
        </authorList>
    </citation>
    <scope>NUCLEOTIDE SEQUENCE [LARGE SCALE GENOMIC DNA]</scope>
    <source>
        <strain evidence="1 2">H11S7</strain>
    </source>
</reference>
<keyword evidence="2" id="KW-1185">Reference proteome</keyword>
<dbReference type="RefSeq" id="WP_258987207.1">
    <property type="nucleotide sequence ID" value="NZ_JALIGE010000069.1"/>
</dbReference>
<dbReference type="EMBL" id="JALIGE010000069">
    <property type="protein sequence ID" value="MCS2160617.1"/>
    <property type="molecule type" value="Genomic_DNA"/>
</dbReference>
<accession>A0ABT2E0R6</accession>
<proteinExistence type="predicted"/>
<evidence type="ECO:0000313" key="2">
    <source>
        <dbReference type="Proteomes" id="UP001205357"/>
    </source>
</evidence>
<organism evidence="1 2">
    <name type="scientific">Scandinavium hiltneri</name>
    <dbReference type="NCBI Taxonomy" id="2926519"/>
    <lineage>
        <taxon>Bacteria</taxon>
        <taxon>Pseudomonadati</taxon>
        <taxon>Pseudomonadota</taxon>
        <taxon>Gammaproteobacteria</taxon>
        <taxon>Enterobacterales</taxon>
        <taxon>Enterobacteriaceae</taxon>
        <taxon>Scandinavium</taxon>
    </lineage>
</organism>
<dbReference type="InterPro" id="IPR025320">
    <property type="entry name" value="DUF4225"/>
</dbReference>